<dbReference type="Proteomes" id="UP000027190">
    <property type="component" value="Unassembled WGS sequence"/>
</dbReference>
<gene>
    <name evidence="6" type="ORF">HY30_00975</name>
</gene>
<organism evidence="6 7">
    <name type="scientific">Hyphomonas chukchiensis</name>
    <dbReference type="NCBI Taxonomy" id="1280947"/>
    <lineage>
        <taxon>Bacteria</taxon>
        <taxon>Pseudomonadati</taxon>
        <taxon>Pseudomonadota</taxon>
        <taxon>Alphaproteobacteria</taxon>
        <taxon>Hyphomonadales</taxon>
        <taxon>Hyphomonadaceae</taxon>
        <taxon>Hyphomonas</taxon>
    </lineage>
</organism>
<dbReference type="SMART" id="SM00411">
    <property type="entry name" value="BHL"/>
    <property type="match status" value="1"/>
</dbReference>
<dbReference type="GO" id="GO:0030527">
    <property type="term" value="F:structural constituent of chromatin"/>
    <property type="evidence" value="ECO:0007669"/>
    <property type="project" value="InterPro"/>
</dbReference>
<keyword evidence="7" id="KW-1185">Reference proteome</keyword>
<evidence type="ECO:0000256" key="3">
    <source>
        <dbReference type="ARBA" id="ARBA00023125"/>
    </source>
</evidence>
<feature type="compositionally biased region" description="Low complexity" evidence="5">
    <location>
        <begin position="12"/>
        <end position="66"/>
    </location>
</feature>
<sequence length="157" mass="16273">MAIKPAAKKAAAKPAATKTAAAKKPAATKAAAKPAAKAKPAAAAKPAAKAAAKPAAAPAKAATKTATTVTLRQMSVDMAETHGLTKKQSQEIFDDMAAQITKRLKKGERIRINGLGTLEVRKRPARMGRNPATGEAIKIKASKKVAFRVAKELKETV</sequence>
<dbReference type="STRING" id="1280947.HY30_00975"/>
<dbReference type="EMBL" id="AWFG01000001">
    <property type="protein sequence ID" value="KCZ60737.1"/>
    <property type="molecule type" value="Genomic_DNA"/>
</dbReference>
<evidence type="ECO:0000256" key="4">
    <source>
        <dbReference type="RuleBase" id="RU003939"/>
    </source>
</evidence>
<dbReference type="PATRIC" id="fig|1280947.3.peg.189"/>
<dbReference type="CDD" id="cd13831">
    <property type="entry name" value="HU"/>
    <property type="match status" value="1"/>
</dbReference>
<feature type="compositionally biased region" description="Basic residues" evidence="5">
    <location>
        <begin position="1"/>
        <end position="11"/>
    </location>
</feature>
<name>A0A062USJ0_9PROT</name>
<evidence type="ECO:0000313" key="7">
    <source>
        <dbReference type="Proteomes" id="UP000027190"/>
    </source>
</evidence>
<proteinExistence type="inferred from homology"/>
<dbReference type="OrthoDB" id="9799835at2"/>
<dbReference type="InterPro" id="IPR010992">
    <property type="entry name" value="IHF-like_DNA-bd_dom_sf"/>
</dbReference>
<dbReference type="SUPFAM" id="SSF47729">
    <property type="entry name" value="IHF-like DNA-binding proteins"/>
    <property type="match status" value="1"/>
</dbReference>
<reference evidence="6 7" key="1">
    <citation type="journal article" date="2014" name="Antonie Van Leeuwenhoek">
        <title>Hyphomonas beringensis sp. nov. and Hyphomonas chukchiensis sp. nov., isolated from surface seawater of the Bering Sea and Chukchi Sea.</title>
        <authorList>
            <person name="Li C."/>
            <person name="Lai Q."/>
            <person name="Li G."/>
            <person name="Dong C."/>
            <person name="Wang J."/>
            <person name="Liao Y."/>
            <person name="Shao Z."/>
        </authorList>
    </citation>
    <scope>NUCLEOTIDE SEQUENCE [LARGE SCALE GENOMIC DNA]</scope>
    <source>
        <strain evidence="6 7">BH-BN04-4</strain>
    </source>
</reference>
<comment type="caution">
    <text evidence="6">The sequence shown here is derived from an EMBL/GenBank/DDBJ whole genome shotgun (WGS) entry which is preliminary data.</text>
</comment>
<keyword evidence="3" id="KW-0238">DNA-binding</keyword>
<evidence type="ECO:0000256" key="1">
    <source>
        <dbReference type="ARBA" id="ARBA00010529"/>
    </source>
</evidence>
<dbReference type="PRINTS" id="PR01727">
    <property type="entry name" value="DNABINDINGHU"/>
</dbReference>
<dbReference type="Gene3D" id="4.10.520.10">
    <property type="entry name" value="IHF-like DNA-binding proteins"/>
    <property type="match status" value="1"/>
</dbReference>
<dbReference type="GO" id="GO:0030261">
    <property type="term" value="P:chromosome condensation"/>
    <property type="evidence" value="ECO:0007669"/>
    <property type="project" value="UniProtKB-KW"/>
</dbReference>
<evidence type="ECO:0000256" key="5">
    <source>
        <dbReference type="SAM" id="MobiDB-lite"/>
    </source>
</evidence>
<dbReference type="eggNOG" id="COG0776">
    <property type="taxonomic scope" value="Bacteria"/>
</dbReference>
<dbReference type="AlphaFoldDB" id="A0A062USJ0"/>
<feature type="region of interest" description="Disordered" evidence="5">
    <location>
        <begin position="1"/>
        <end position="66"/>
    </location>
</feature>
<dbReference type="Pfam" id="PF00216">
    <property type="entry name" value="Bac_DNA_binding"/>
    <property type="match status" value="1"/>
</dbReference>
<dbReference type="GO" id="GO:0005829">
    <property type="term" value="C:cytosol"/>
    <property type="evidence" value="ECO:0007669"/>
    <property type="project" value="TreeGrafter"/>
</dbReference>
<evidence type="ECO:0000313" key="6">
    <source>
        <dbReference type="EMBL" id="KCZ60737.1"/>
    </source>
</evidence>
<dbReference type="InterPro" id="IPR000119">
    <property type="entry name" value="Hist_DNA-bd"/>
</dbReference>
<dbReference type="PANTHER" id="PTHR33175:SF3">
    <property type="entry name" value="DNA-BINDING PROTEIN HU-BETA"/>
    <property type="match status" value="1"/>
</dbReference>
<keyword evidence="2" id="KW-0226">DNA condensation</keyword>
<protein>
    <submittedName>
        <fullName evidence="6">Transcriptional regulator</fullName>
    </submittedName>
</protein>
<dbReference type="GO" id="GO:0003677">
    <property type="term" value="F:DNA binding"/>
    <property type="evidence" value="ECO:0007669"/>
    <property type="project" value="UniProtKB-KW"/>
</dbReference>
<comment type="similarity">
    <text evidence="1 4">Belongs to the bacterial histone-like protein family.</text>
</comment>
<evidence type="ECO:0000256" key="2">
    <source>
        <dbReference type="ARBA" id="ARBA00023067"/>
    </source>
</evidence>
<accession>A0A062USJ0</accession>
<dbReference type="PANTHER" id="PTHR33175">
    <property type="entry name" value="DNA-BINDING PROTEIN HU"/>
    <property type="match status" value="1"/>
</dbReference>